<dbReference type="SUPFAM" id="SSF53649">
    <property type="entry name" value="Alkaline phosphatase-like"/>
    <property type="match status" value="1"/>
</dbReference>
<protein>
    <submittedName>
        <fullName evidence="1">PglZ domain-containing protein</fullName>
    </submittedName>
</protein>
<gene>
    <name evidence="1" type="ORF">E4K67_14690</name>
</gene>
<keyword evidence="2" id="KW-1185">Reference proteome</keyword>
<dbReference type="Gene3D" id="3.30.1360.110">
    <property type="entry name" value="Domain 2, Phosphonoacetate Hydrolase"/>
    <property type="match status" value="1"/>
</dbReference>
<evidence type="ECO:0000313" key="2">
    <source>
        <dbReference type="Proteomes" id="UP000298460"/>
    </source>
</evidence>
<dbReference type="InterPro" id="IPR023116">
    <property type="entry name" value="Phosphonoacetate_hydro_insert"/>
</dbReference>
<dbReference type="Proteomes" id="UP000298460">
    <property type="component" value="Unassembled WGS sequence"/>
</dbReference>
<dbReference type="InterPro" id="IPR002591">
    <property type="entry name" value="Phosphodiest/P_Trfase"/>
</dbReference>
<dbReference type="InterPro" id="IPR017850">
    <property type="entry name" value="Alkaline_phosphatase_core_sf"/>
</dbReference>
<dbReference type="OrthoDB" id="8580666at2"/>
<reference evidence="1 2" key="1">
    <citation type="submission" date="2019-03" db="EMBL/GenBank/DDBJ databases">
        <title>Draft Genome Sequence of Desulfosporosinus fructosivorans Strain 63.6F, Isolated from Marine Sediment in the Baltic Sea.</title>
        <authorList>
            <person name="Hausmann B."/>
            <person name="Vandieken V."/>
            <person name="Pjevac P."/>
            <person name="Schreck K."/>
            <person name="Herbold C.W."/>
            <person name="Loy A."/>
        </authorList>
    </citation>
    <scope>NUCLEOTIDE SEQUENCE [LARGE SCALE GENOMIC DNA]</scope>
    <source>
        <strain evidence="1 2">63.6F</strain>
    </source>
</reference>
<proteinExistence type="predicted"/>
<dbReference type="Pfam" id="PF01663">
    <property type="entry name" value="Phosphodiest"/>
    <property type="match status" value="1"/>
</dbReference>
<dbReference type="RefSeq" id="WP_135548015.1">
    <property type="nucleotide sequence ID" value="NZ_SPQQ01000005.1"/>
</dbReference>
<evidence type="ECO:0000313" key="1">
    <source>
        <dbReference type="EMBL" id="TGE37135.1"/>
    </source>
</evidence>
<dbReference type="Gene3D" id="3.40.720.10">
    <property type="entry name" value="Alkaline Phosphatase, subunit A"/>
    <property type="match status" value="1"/>
</dbReference>
<dbReference type="AlphaFoldDB" id="A0A4Z0R420"/>
<accession>A0A4Z0R420</accession>
<name>A0A4Z0R420_9FIRM</name>
<dbReference type="PANTHER" id="PTHR10151">
    <property type="entry name" value="ECTONUCLEOTIDE PYROPHOSPHATASE/PHOSPHODIESTERASE"/>
    <property type="match status" value="1"/>
</dbReference>
<dbReference type="GO" id="GO:0016787">
    <property type="term" value="F:hydrolase activity"/>
    <property type="evidence" value="ECO:0007669"/>
    <property type="project" value="UniProtKB-ARBA"/>
</dbReference>
<dbReference type="EMBL" id="SPQQ01000005">
    <property type="protein sequence ID" value="TGE37135.1"/>
    <property type="molecule type" value="Genomic_DNA"/>
</dbReference>
<dbReference type="PANTHER" id="PTHR10151:SF120">
    <property type="entry name" value="BIS(5'-ADENOSYL)-TRIPHOSPHATASE"/>
    <property type="match status" value="1"/>
</dbReference>
<sequence>MSKKILIIVIDGCSSHYITEKNTPNLYKLGKKGFYSKIQSAIPSVTNVNHATILSGSFPDEHGVVGNYYYDRLTGQEGFIESSHHMKKDSIINIYHKKGKSTALLTVKGKVLEVFGANAGIGINLQNPDKGLMERLGLETPPDVASLDTYDWIFKACYQVIVTEDPDLVYCTTNDYMMHNYAPESKEAETVMQTIDQWVGRIYELDETREIYITADHGMNQKSRLVDMQKKLDQAGFNTYCLLPLKDRYLENHRYQEGGAVYIHLLADGQMSKVMDYLSICNFIDCFYDKETAANQFNLPVEGIGDILVLSNKESAFAELKQDELFVDTRTHGSLYEREIPLIAVNARRPADQYQANKDIVNYILEDIELGA</sequence>
<organism evidence="1 2">
    <name type="scientific">Desulfosporosinus fructosivorans</name>
    <dbReference type="NCBI Taxonomy" id="2018669"/>
    <lineage>
        <taxon>Bacteria</taxon>
        <taxon>Bacillati</taxon>
        <taxon>Bacillota</taxon>
        <taxon>Clostridia</taxon>
        <taxon>Eubacteriales</taxon>
        <taxon>Desulfitobacteriaceae</taxon>
        <taxon>Desulfosporosinus</taxon>
    </lineage>
</organism>
<comment type="caution">
    <text evidence="1">The sequence shown here is derived from an EMBL/GenBank/DDBJ whole genome shotgun (WGS) entry which is preliminary data.</text>
</comment>